<feature type="domain" description="Response regulatory" evidence="15">
    <location>
        <begin position="45"/>
        <end position="161"/>
    </location>
</feature>
<keyword evidence="18" id="KW-1185">Reference proteome</keyword>
<keyword evidence="9 14" id="KW-0238">DNA-binding</keyword>
<keyword evidence="10" id="KW-0010">Activator</keyword>
<dbReference type="InterPro" id="IPR011006">
    <property type="entry name" value="CheY-like_superfamily"/>
</dbReference>
<evidence type="ECO:0000256" key="7">
    <source>
        <dbReference type="ARBA" id="ARBA00023012"/>
    </source>
</evidence>
<keyword evidence="3" id="KW-0813">Transport</keyword>
<feature type="domain" description="OmpR/PhoB-type" evidence="16">
    <location>
        <begin position="170"/>
        <end position="268"/>
    </location>
</feature>
<keyword evidence="8" id="KW-0805">Transcription regulation</keyword>
<dbReference type="Pfam" id="PF00486">
    <property type="entry name" value="Trans_reg_C"/>
    <property type="match status" value="1"/>
</dbReference>
<keyword evidence="6" id="KW-0592">Phosphate transport</keyword>
<organism evidence="17 18">
    <name type="scientific">Parvibaculum lavamentivorans (strain DS-1 / DSM 13023 / NCIMB 13966)</name>
    <dbReference type="NCBI Taxonomy" id="402881"/>
    <lineage>
        <taxon>Bacteria</taxon>
        <taxon>Pseudomonadati</taxon>
        <taxon>Pseudomonadota</taxon>
        <taxon>Alphaproteobacteria</taxon>
        <taxon>Hyphomicrobiales</taxon>
        <taxon>Parvibaculaceae</taxon>
        <taxon>Parvibaculum</taxon>
    </lineage>
</organism>
<keyword evidence="5 13" id="KW-0597">Phosphoprotein</keyword>
<evidence type="ECO:0000313" key="18">
    <source>
        <dbReference type="Proteomes" id="UP000006377"/>
    </source>
</evidence>
<dbReference type="AlphaFoldDB" id="A7HQ39"/>
<dbReference type="GO" id="GO:0032993">
    <property type="term" value="C:protein-DNA complex"/>
    <property type="evidence" value="ECO:0007669"/>
    <property type="project" value="TreeGrafter"/>
</dbReference>
<dbReference type="PANTHER" id="PTHR48111:SF40">
    <property type="entry name" value="PHOSPHATE REGULON TRANSCRIPTIONAL REGULATORY PROTEIN PHOB"/>
    <property type="match status" value="1"/>
</dbReference>
<sequence length="272" mass="31135">MAITTLARRGEQGHALDLEQIRPETAHTEQGQPERSQFERRMKPSVMIVEDEEALLTLLQYNLDKEGYKVITAADGEEADLLIRETTPDLILLDWMLPGLSGIELCRRLRGRPETRNVPIIMITARGEETDRIRGLDIGADDYVTKPFSMTELLARIRAVMRRIRPALTEDLVTFGDIVIDRAAHRVRRGDREVHLGPTEYRLLDHLIQHPGRVFSREQLLDTVWGSDVYVEARTVDVHVGRLRKALNDKGEKDPIRTVRSAGYSLDEQFHE</sequence>
<evidence type="ECO:0000256" key="4">
    <source>
        <dbReference type="ARBA" id="ARBA00022490"/>
    </source>
</evidence>
<accession>A7HQ39</accession>
<evidence type="ECO:0000313" key="17">
    <source>
        <dbReference type="EMBL" id="ABS62022.1"/>
    </source>
</evidence>
<dbReference type="InterPro" id="IPR036388">
    <property type="entry name" value="WH-like_DNA-bd_sf"/>
</dbReference>
<keyword evidence="4" id="KW-0963">Cytoplasm</keyword>
<name>A7HQ39_PARL1</name>
<dbReference type="Proteomes" id="UP000006377">
    <property type="component" value="Chromosome"/>
</dbReference>
<dbReference type="PROSITE" id="PS51755">
    <property type="entry name" value="OMPR_PHOB"/>
    <property type="match status" value="1"/>
</dbReference>
<dbReference type="NCBIfam" id="TIGR02154">
    <property type="entry name" value="PhoB"/>
    <property type="match status" value="1"/>
</dbReference>
<dbReference type="EMBL" id="CP000774">
    <property type="protein sequence ID" value="ABS62022.1"/>
    <property type="molecule type" value="Genomic_DNA"/>
</dbReference>
<evidence type="ECO:0000256" key="10">
    <source>
        <dbReference type="ARBA" id="ARBA00023159"/>
    </source>
</evidence>
<dbReference type="CDD" id="cd00383">
    <property type="entry name" value="trans_reg_C"/>
    <property type="match status" value="1"/>
</dbReference>
<feature type="modified residue" description="4-aspartylphosphate" evidence="13">
    <location>
        <position position="94"/>
    </location>
</feature>
<evidence type="ECO:0000259" key="16">
    <source>
        <dbReference type="PROSITE" id="PS51755"/>
    </source>
</evidence>
<dbReference type="GO" id="GO:0005829">
    <property type="term" value="C:cytosol"/>
    <property type="evidence" value="ECO:0007669"/>
    <property type="project" value="TreeGrafter"/>
</dbReference>
<dbReference type="InterPro" id="IPR001867">
    <property type="entry name" value="OmpR/PhoB-type_DNA-bd"/>
</dbReference>
<keyword evidence="11" id="KW-0804">Transcription</keyword>
<evidence type="ECO:0000256" key="2">
    <source>
        <dbReference type="ARBA" id="ARBA00013332"/>
    </source>
</evidence>
<dbReference type="SUPFAM" id="SSF46894">
    <property type="entry name" value="C-terminal effector domain of the bipartite response regulators"/>
    <property type="match status" value="1"/>
</dbReference>
<protein>
    <recommendedName>
        <fullName evidence="2">Phosphate regulon transcriptional regulatory protein PhoB</fullName>
    </recommendedName>
</protein>
<dbReference type="GO" id="GO:0000156">
    <property type="term" value="F:phosphorelay response regulator activity"/>
    <property type="evidence" value="ECO:0007669"/>
    <property type="project" value="InterPro"/>
</dbReference>
<dbReference type="SMART" id="SM00862">
    <property type="entry name" value="Trans_reg_C"/>
    <property type="match status" value="1"/>
</dbReference>
<dbReference type="InterPro" id="IPR011879">
    <property type="entry name" value="Sig_transdc_resp-reg_PhoB"/>
</dbReference>
<dbReference type="STRING" id="402881.Plav_0399"/>
<dbReference type="Gene3D" id="1.10.10.10">
    <property type="entry name" value="Winged helix-like DNA-binding domain superfamily/Winged helix DNA-binding domain"/>
    <property type="match status" value="1"/>
</dbReference>
<feature type="DNA-binding region" description="OmpR/PhoB-type" evidence="14">
    <location>
        <begin position="170"/>
        <end position="268"/>
    </location>
</feature>
<dbReference type="KEGG" id="pla:Plav_0399"/>
<evidence type="ECO:0000256" key="9">
    <source>
        <dbReference type="ARBA" id="ARBA00023125"/>
    </source>
</evidence>
<dbReference type="PROSITE" id="PS50110">
    <property type="entry name" value="RESPONSE_REGULATORY"/>
    <property type="match status" value="1"/>
</dbReference>
<dbReference type="GO" id="GO:0006817">
    <property type="term" value="P:phosphate ion transport"/>
    <property type="evidence" value="ECO:0007669"/>
    <property type="project" value="UniProtKB-KW"/>
</dbReference>
<dbReference type="Pfam" id="PF00072">
    <property type="entry name" value="Response_reg"/>
    <property type="match status" value="1"/>
</dbReference>
<evidence type="ECO:0000259" key="15">
    <source>
        <dbReference type="PROSITE" id="PS50110"/>
    </source>
</evidence>
<dbReference type="GO" id="GO:0006355">
    <property type="term" value="P:regulation of DNA-templated transcription"/>
    <property type="evidence" value="ECO:0007669"/>
    <property type="project" value="InterPro"/>
</dbReference>
<evidence type="ECO:0000256" key="1">
    <source>
        <dbReference type="ARBA" id="ARBA00004496"/>
    </source>
</evidence>
<evidence type="ECO:0000256" key="3">
    <source>
        <dbReference type="ARBA" id="ARBA00022448"/>
    </source>
</evidence>
<evidence type="ECO:0000256" key="11">
    <source>
        <dbReference type="ARBA" id="ARBA00023163"/>
    </source>
</evidence>
<keyword evidence="7" id="KW-0902">Two-component regulatory system</keyword>
<dbReference type="Gene3D" id="3.40.50.2300">
    <property type="match status" value="1"/>
</dbReference>
<comment type="function">
    <text evidence="12">This protein is a positive regulator for the phosphate regulon. Transcription of this operon is positively regulated by PhoB and PhoR when phosphate is limited.</text>
</comment>
<evidence type="ECO:0000256" key="8">
    <source>
        <dbReference type="ARBA" id="ARBA00023015"/>
    </source>
</evidence>
<dbReference type="FunFam" id="3.40.50.2300:FF:000001">
    <property type="entry name" value="DNA-binding response regulator PhoB"/>
    <property type="match status" value="1"/>
</dbReference>
<evidence type="ECO:0000256" key="6">
    <source>
        <dbReference type="ARBA" id="ARBA00022592"/>
    </source>
</evidence>
<evidence type="ECO:0000256" key="13">
    <source>
        <dbReference type="PROSITE-ProRule" id="PRU00169"/>
    </source>
</evidence>
<dbReference type="HOGENOM" id="CLU_000445_30_4_5"/>
<evidence type="ECO:0000256" key="12">
    <source>
        <dbReference type="ARBA" id="ARBA00024735"/>
    </source>
</evidence>
<dbReference type="eggNOG" id="COG0745">
    <property type="taxonomic scope" value="Bacteria"/>
</dbReference>
<evidence type="ECO:0000256" key="5">
    <source>
        <dbReference type="ARBA" id="ARBA00022553"/>
    </source>
</evidence>
<proteinExistence type="predicted"/>
<dbReference type="InterPro" id="IPR016032">
    <property type="entry name" value="Sig_transdc_resp-reg_C-effctor"/>
</dbReference>
<dbReference type="Gene3D" id="6.10.250.690">
    <property type="match status" value="1"/>
</dbReference>
<dbReference type="GO" id="GO:0000976">
    <property type="term" value="F:transcription cis-regulatory region binding"/>
    <property type="evidence" value="ECO:0007669"/>
    <property type="project" value="TreeGrafter"/>
</dbReference>
<comment type="subcellular location">
    <subcellularLocation>
        <location evidence="1">Cytoplasm</location>
    </subcellularLocation>
</comment>
<dbReference type="InterPro" id="IPR039420">
    <property type="entry name" value="WalR-like"/>
</dbReference>
<evidence type="ECO:0000256" key="14">
    <source>
        <dbReference type="PROSITE-ProRule" id="PRU01091"/>
    </source>
</evidence>
<dbReference type="InterPro" id="IPR001789">
    <property type="entry name" value="Sig_transdc_resp-reg_receiver"/>
</dbReference>
<dbReference type="SUPFAM" id="SSF52172">
    <property type="entry name" value="CheY-like"/>
    <property type="match status" value="1"/>
</dbReference>
<dbReference type="PANTHER" id="PTHR48111">
    <property type="entry name" value="REGULATOR OF RPOS"/>
    <property type="match status" value="1"/>
</dbReference>
<gene>
    <name evidence="17" type="ordered locus">Plav_0399</name>
</gene>
<dbReference type="SMART" id="SM00448">
    <property type="entry name" value="REC"/>
    <property type="match status" value="1"/>
</dbReference>
<reference evidence="17 18" key="1">
    <citation type="journal article" date="2011" name="Stand. Genomic Sci.">
        <title>Complete genome sequence of Parvibaculum lavamentivorans type strain (DS-1(T)).</title>
        <authorList>
            <person name="Schleheck D."/>
            <person name="Weiss M."/>
            <person name="Pitluck S."/>
            <person name="Bruce D."/>
            <person name="Land M.L."/>
            <person name="Han S."/>
            <person name="Saunders E."/>
            <person name="Tapia R."/>
            <person name="Detter C."/>
            <person name="Brettin T."/>
            <person name="Han J."/>
            <person name="Woyke T."/>
            <person name="Goodwin L."/>
            <person name="Pennacchio L."/>
            <person name="Nolan M."/>
            <person name="Cook A.M."/>
            <person name="Kjelleberg S."/>
            <person name="Thomas T."/>
        </authorList>
    </citation>
    <scope>NUCLEOTIDE SEQUENCE [LARGE SCALE GENOMIC DNA]</scope>
    <source>
        <strain evidence="18">DS-1 / DSM 13023 / NCIMB 13966</strain>
    </source>
</reference>